<dbReference type="Pfam" id="PF10435">
    <property type="entry name" value="BetaGal_dom2"/>
    <property type="match status" value="2"/>
</dbReference>
<evidence type="ECO:0000313" key="4">
    <source>
        <dbReference type="Proteomes" id="UP000258309"/>
    </source>
</evidence>
<dbReference type="Proteomes" id="UP000258309">
    <property type="component" value="Unassembled WGS sequence"/>
</dbReference>
<dbReference type="Pfam" id="PF13363">
    <property type="entry name" value="BetaGal_dom3"/>
    <property type="match status" value="1"/>
</dbReference>
<dbReference type="SUPFAM" id="SSF51445">
    <property type="entry name" value="(Trans)glycosidases"/>
    <property type="match status" value="1"/>
</dbReference>
<sequence>MDNNFVRGFFAPGTGVGAVDLHEIDSYPPLYDCGHPYTWPTVRFPQNWQITHKQQSPTTPFAIAVFQAGTGSRCVNRSYGIPESLSGTPVFSTNPKTDFHVVRHADFTSTENNQYQLSVSTSTGNITIPQLGGHLSLNGPGSIIHVTDYNVGSVNMIYSSFSTAGEGETHEAAFPSHLSKPSVIEGHVTIKERQSTWVIQWQTTSSRCVIQIGPLQVHLLWRNEAYLYWVLELSAAESIGNISSLNKEKELVKAGYLIRHVEIADEELQLGGDVNSTTGVEVISTPVSRITAITFNETLSPSFKDVRRKTSSSDPPHTTTSRHPKSD</sequence>
<dbReference type="STRING" id="5539.A0A3E2H181"/>
<dbReference type="InterPro" id="IPR036833">
    <property type="entry name" value="BetaGal_dom3_sf"/>
</dbReference>
<proteinExistence type="predicted"/>
<dbReference type="Gene3D" id="2.60.390.10">
    <property type="entry name" value="Beta-galactosidase, domain 3"/>
    <property type="match status" value="1"/>
</dbReference>
<organism evidence="3 4">
    <name type="scientific">Scytalidium lignicola</name>
    <name type="common">Hyphomycete</name>
    <dbReference type="NCBI Taxonomy" id="5539"/>
    <lineage>
        <taxon>Eukaryota</taxon>
        <taxon>Fungi</taxon>
        <taxon>Dikarya</taxon>
        <taxon>Ascomycota</taxon>
        <taxon>Pezizomycotina</taxon>
        <taxon>Leotiomycetes</taxon>
        <taxon>Leotiomycetes incertae sedis</taxon>
        <taxon>Scytalidium</taxon>
    </lineage>
</organism>
<dbReference type="SUPFAM" id="SSF51011">
    <property type="entry name" value="Glycosyl hydrolase domain"/>
    <property type="match status" value="1"/>
</dbReference>
<evidence type="ECO:0000259" key="2">
    <source>
        <dbReference type="SMART" id="SM01029"/>
    </source>
</evidence>
<accession>A0A3E2H181</accession>
<name>A0A3E2H181_SCYLI</name>
<dbReference type="AlphaFoldDB" id="A0A3E2H181"/>
<evidence type="ECO:0000256" key="1">
    <source>
        <dbReference type="SAM" id="MobiDB-lite"/>
    </source>
</evidence>
<feature type="non-terminal residue" evidence="3">
    <location>
        <position position="327"/>
    </location>
</feature>
<reference evidence="3 4" key="1">
    <citation type="submission" date="2018-05" db="EMBL/GenBank/DDBJ databases">
        <title>Draft genome sequence of Scytalidium lignicola DSM 105466, a ubiquitous saprotrophic fungus.</title>
        <authorList>
            <person name="Buettner E."/>
            <person name="Gebauer A.M."/>
            <person name="Hofrichter M."/>
            <person name="Liers C."/>
            <person name="Kellner H."/>
        </authorList>
    </citation>
    <scope>NUCLEOTIDE SEQUENCE [LARGE SCALE GENOMIC DNA]</scope>
    <source>
        <strain evidence="3 4">DSM 105466</strain>
    </source>
</reference>
<feature type="domain" description="Beta-galactosidase" evidence="2">
    <location>
        <begin position="66"/>
        <end position="228"/>
    </location>
</feature>
<dbReference type="SUPFAM" id="SSF117100">
    <property type="entry name" value="Beta-galactosidase LacA, domain 3"/>
    <property type="match status" value="1"/>
</dbReference>
<feature type="non-terminal residue" evidence="3">
    <location>
        <position position="1"/>
    </location>
</feature>
<dbReference type="SMART" id="SM01029">
    <property type="entry name" value="BetaGal_dom2"/>
    <property type="match status" value="1"/>
</dbReference>
<protein>
    <recommendedName>
        <fullName evidence="2">Beta-galactosidase domain-containing protein</fullName>
    </recommendedName>
</protein>
<dbReference type="InterPro" id="IPR037110">
    <property type="entry name" value="Betagal_dom2_sf"/>
</dbReference>
<dbReference type="InterPro" id="IPR025972">
    <property type="entry name" value="BetaGal_dom3"/>
</dbReference>
<dbReference type="EMBL" id="NCSJ02000221">
    <property type="protein sequence ID" value="RFU27140.1"/>
    <property type="molecule type" value="Genomic_DNA"/>
</dbReference>
<dbReference type="InterPro" id="IPR018954">
    <property type="entry name" value="Betagal_dom2"/>
</dbReference>
<feature type="region of interest" description="Disordered" evidence="1">
    <location>
        <begin position="304"/>
        <end position="327"/>
    </location>
</feature>
<dbReference type="Gene3D" id="2.102.20.10">
    <property type="entry name" value="Beta-galactosidase, domain 2"/>
    <property type="match status" value="2"/>
</dbReference>
<comment type="caution">
    <text evidence="3">The sequence shown here is derived from an EMBL/GenBank/DDBJ whole genome shotgun (WGS) entry which is preliminary data.</text>
</comment>
<dbReference type="InterPro" id="IPR017853">
    <property type="entry name" value="GH"/>
</dbReference>
<gene>
    <name evidence="3" type="ORF">B7463_g9196</name>
</gene>
<dbReference type="OrthoDB" id="1657402at2759"/>
<keyword evidence="4" id="KW-1185">Reference proteome</keyword>
<evidence type="ECO:0000313" key="3">
    <source>
        <dbReference type="EMBL" id="RFU27140.1"/>
    </source>
</evidence>